<accession>A0A6A4PBM0</accession>
<keyword evidence="1" id="KW-0812">Transmembrane</keyword>
<dbReference type="PANTHER" id="PTHR47720">
    <property type="entry name" value="AQUAPORIN SIP2-1-RELATED"/>
    <property type="match status" value="1"/>
</dbReference>
<sequence length="107" mass="11747">MGRAQLLVSDFVISFMWVWSGVLVKELVCKNMGLCNEPIGEILKLGLNIITMFIFAFLGKITHGGASNPINILAGAVSQDFDNFLYCMGARIPSQVSLFCVRFVSVI</sequence>
<reference evidence="3" key="1">
    <citation type="journal article" date="2020" name="Nat. Commun.">
        <title>Genome sequence of the cluster root forming white lupin.</title>
        <authorList>
            <person name="Hufnagel B."/>
            <person name="Marques A."/>
            <person name="Soriano A."/>
            <person name="Marques L."/>
            <person name="Divol F."/>
            <person name="Doumas P."/>
            <person name="Sallet E."/>
            <person name="Mancinotti D."/>
            <person name="Carrere S."/>
            <person name="Marande W."/>
            <person name="Arribat S."/>
            <person name="Keller J."/>
            <person name="Huneau C."/>
            <person name="Blein T."/>
            <person name="Aime D."/>
            <person name="Laguerre M."/>
            <person name="Taylor J."/>
            <person name="Schubert V."/>
            <person name="Nelson M."/>
            <person name="Geu-Flores F."/>
            <person name="Crespi M."/>
            <person name="Gallardo-Guerrero K."/>
            <person name="Delaux P.-M."/>
            <person name="Salse J."/>
            <person name="Berges H."/>
            <person name="Guyot R."/>
            <person name="Gouzy J."/>
            <person name="Peret B."/>
        </authorList>
    </citation>
    <scope>NUCLEOTIDE SEQUENCE [LARGE SCALE GENOMIC DNA]</scope>
    <source>
        <strain evidence="3">cv. Amiga</strain>
    </source>
</reference>
<feature type="transmembrane region" description="Helical" evidence="1">
    <location>
        <begin position="45"/>
        <end position="63"/>
    </location>
</feature>
<keyword evidence="1" id="KW-0472">Membrane</keyword>
<dbReference type="GO" id="GO:0015267">
    <property type="term" value="F:channel activity"/>
    <property type="evidence" value="ECO:0007669"/>
    <property type="project" value="InterPro"/>
</dbReference>
<evidence type="ECO:0000313" key="2">
    <source>
        <dbReference type="EMBL" id="KAE9599712.1"/>
    </source>
</evidence>
<keyword evidence="1" id="KW-1133">Transmembrane helix</keyword>
<organism evidence="2 3">
    <name type="scientific">Lupinus albus</name>
    <name type="common">White lupine</name>
    <name type="synonym">Lupinus termis</name>
    <dbReference type="NCBI Taxonomy" id="3870"/>
    <lineage>
        <taxon>Eukaryota</taxon>
        <taxon>Viridiplantae</taxon>
        <taxon>Streptophyta</taxon>
        <taxon>Embryophyta</taxon>
        <taxon>Tracheophyta</taxon>
        <taxon>Spermatophyta</taxon>
        <taxon>Magnoliopsida</taxon>
        <taxon>eudicotyledons</taxon>
        <taxon>Gunneridae</taxon>
        <taxon>Pentapetalae</taxon>
        <taxon>rosids</taxon>
        <taxon>fabids</taxon>
        <taxon>Fabales</taxon>
        <taxon>Fabaceae</taxon>
        <taxon>Papilionoideae</taxon>
        <taxon>50 kb inversion clade</taxon>
        <taxon>genistoids sensu lato</taxon>
        <taxon>core genistoids</taxon>
        <taxon>Genisteae</taxon>
        <taxon>Lupinus</taxon>
    </lineage>
</organism>
<dbReference type="EMBL" id="WOCE01000014">
    <property type="protein sequence ID" value="KAE9599712.1"/>
    <property type="molecule type" value="Genomic_DNA"/>
</dbReference>
<feature type="transmembrane region" description="Helical" evidence="1">
    <location>
        <begin position="6"/>
        <end position="24"/>
    </location>
</feature>
<proteinExistence type="predicted"/>
<protein>
    <submittedName>
        <fullName evidence="2">Putative aquaporin transporter</fullName>
    </submittedName>
</protein>
<name>A0A6A4PBM0_LUPAL</name>
<dbReference type="InterPro" id="IPR044226">
    <property type="entry name" value="SIP2-1-like"/>
</dbReference>
<dbReference type="AlphaFoldDB" id="A0A6A4PBM0"/>
<keyword evidence="3" id="KW-1185">Reference proteome</keyword>
<dbReference type="PANTHER" id="PTHR47720:SF1">
    <property type="entry name" value="AQUAPORIN SIP2-1-RELATED"/>
    <property type="match status" value="1"/>
</dbReference>
<comment type="caution">
    <text evidence="2">The sequence shown here is derived from an EMBL/GenBank/DDBJ whole genome shotgun (WGS) entry which is preliminary data.</text>
</comment>
<evidence type="ECO:0000256" key="1">
    <source>
        <dbReference type="SAM" id="Phobius"/>
    </source>
</evidence>
<dbReference type="Proteomes" id="UP000447434">
    <property type="component" value="Chromosome 14"/>
</dbReference>
<dbReference type="OrthoDB" id="1427348at2759"/>
<evidence type="ECO:0000313" key="3">
    <source>
        <dbReference type="Proteomes" id="UP000447434"/>
    </source>
</evidence>
<gene>
    <name evidence="2" type="ORF">Lalb_Chr14g0365281</name>
</gene>